<dbReference type="OrthoDB" id="661656at2"/>
<protein>
    <submittedName>
        <fullName evidence="2">Uncharacterized protein</fullName>
    </submittedName>
</protein>
<dbReference type="STRING" id="573321.SAMN04488505_10448"/>
<name>A0A1H7XEI2_9BACT</name>
<dbReference type="RefSeq" id="WP_089914405.1">
    <property type="nucleotide sequence ID" value="NZ_FOBB01000004.1"/>
</dbReference>
<feature type="region of interest" description="Disordered" evidence="1">
    <location>
        <begin position="154"/>
        <end position="173"/>
    </location>
</feature>
<gene>
    <name evidence="2" type="ORF">SAMN04488505_10448</name>
</gene>
<keyword evidence="3" id="KW-1185">Reference proteome</keyword>
<dbReference type="Proteomes" id="UP000198984">
    <property type="component" value="Unassembled WGS sequence"/>
</dbReference>
<reference evidence="2 3" key="1">
    <citation type="submission" date="2016-10" db="EMBL/GenBank/DDBJ databases">
        <authorList>
            <person name="de Groot N.N."/>
        </authorList>
    </citation>
    <scope>NUCLEOTIDE SEQUENCE [LARGE SCALE GENOMIC DNA]</scope>
    <source>
        <strain evidence="2 3">DSM 21039</strain>
    </source>
</reference>
<evidence type="ECO:0000313" key="3">
    <source>
        <dbReference type="Proteomes" id="UP000198984"/>
    </source>
</evidence>
<accession>A0A1H7XEI2</accession>
<proteinExistence type="predicted"/>
<evidence type="ECO:0000313" key="2">
    <source>
        <dbReference type="EMBL" id="SEM32093.1"/>
    </source>
</evidence>
<sequence>MNKNRFTYIAALVAIVLLNACQQPQGPIPFDPQKASIHTIPIDEAANLTRDFRNTRDQLIKNIRLDSSLKIPTAETFNRDAFAVLLNQKDAQGIRIYYGRGKNGEVKLVMVPVNSKGEDIVVKLLDGKNSRGEKAVGFIPGISTAQAQFDDAQAMENGQRCDPPPCAASKLTR</sequence>
<organism evidence="2 3">
    <name type="scientific">Chitinophaga rupis</name>
    <dbReference type="NCBI Taxonomy" id="573321"/>
    <lineage>
        <taxon>Bacteria</taxon>
        <taxon>Pseudomonadati</taxon>
        <taxon>Bacteroidota</taxon>
        <taxon>Chitinophagia</taxon>
        <taxon>Chitinophagales</taxon>
        <taxon>Chitinophagaceae</taxon>
        <taxon>Chitinophaga</taxon>
    </lineage>
</organism>
<dbReference type="EMBL" id="FOBB01000004">
    <property type="protein sequence ID" value="SEM32093.1"/>
    <property type="molecule type" value="Genomic_DNA"/>
</dbReference>
<dbReference type="AlphaFoldDB" id="A0A1H7XEI2"/>
<evidence type="ECO:0000256" key="1">
    <source>
        <dbReference type="SAM" id="MobiDB-lite"/>
    </source>
</evidence>